<organism evidence="7 8">
    <name type="scientific">Thiothrix lacustris</name>
    <dbReference type="NCBI Taxonomy" id="525917"/>
    <lineage>
        <taxon>Bacteria</taxon>
        <taxon>Pseudomonadati</taxon>
        <taxon>Pseudomonadota</taxon>
        <taxon>Gammaproteobacteria</taxon>
        <taxon>Thiotrichales</taxon>
        <taxon>Thiotrichaceae</taxon>
        <taxon>Thiothrix</taxon>
    </lineage>
</organism>
<feature type="transmembrane region" description="Helical" evidence="6">
    <location>
        <begin position="81"/>
        <end position="104"/>
    </location>
</feature>
<feature type="transmembrane region" description="Helical" evidence="6">
    <location>
        <begin position="380"/>
        <end position="400"/>
    </location>
</feature>
<protein>
    <submittedName>
        <fullName evidence="7">Polysaccharide biosynthesis protein</fullName>
    </submittedName>
</protein>
<dbReference type="GO" id="GO:0005886">
    <property type="term" value="C:plasma membrane"/>
    <property type="evidence" value="ECO:0007669"/>
    <property type="project" value="UniProtKB-SubCell"/>
</dbReference>
<comment type="subcellular location">
    <subcellularLocation>
        <location evidence="1">Cell membrane</location>
        <topology evidence="1">Multi-pass membrane protein</topology>
    </subcellularLocation>
</comment>
<evidence type="ECO:0000256" key="1">
    <source>
        <dbReference type="ARBA" id="ARBA00004651"/>
    </source>
</evidence>
<feature type="transmembrane region" description="Helical" evidence="6">
    <location>
        <begin position="309"/>
        <end position="329"/>
    </location>
</feature>
<keyword evidence="2" id="KW-1003">Cell membrane</keyword>
<feature type="transmembrane region" description="Helical" evidence="6">
    <location>
        <begin position="436"/>
        <end position="456"/>
    </location>
</feature>
<evidence type="ECO:0000256" key="2">
    <source>
        <dbReference type="ARBA" id="ARBA00022475"/>
    </source>
</evidence>
<dbReference type="PANTHER" id="PTHR30250">
    <property type="entry name" value="PST FAMILY PREDICTED COLANIC ACID TRANSPORTER"/>
    <property type="match status" value="1"/>
</dbReference>
<dbReference type="AlphaFoldDB" id="A0A1Y1QJK3"/>
<name>A0A1Y1QJK3_9GAMM</name>
<dbReference type="InterPro" id="IPR002797">
    <property type="entry name" value="Polysacc_synth"/>
</dbReference>
<dbReference type="InterPro" id="IPR050833">
    <property type="entry name" value="Poly_Biosynth_Transport"/>
</dbReference>
<dbReference type="PANTHER" id="PTHR30250:SF26">
    <property type="entry name" value="PSMA PROTEIN"/>
    <property type="match status" value="1"/>
</dbReference>
<keyword evidence="3 6" id="KW-0812">Transmembrane</keyword>
<sequence>MSIKKNIVASYVSQIYVTLVGILALPFYIKYMGAEAYGLVGFFTMLQTWFALLDLGLTPTIARETARFRAGSYDNLSYRRLFRALSVIFLGIALMGGGLLFLLSDYLSTHWLKINKLDLNEVQFAIQIMAISVALRWMTGLYRGVVTGSERLVWLSGFNSGIASLRFLGIFPVIWYFGATPTVFFQYQLLIALVEFFGLWFKSRQLLPKLDIAQEKIVGWSIKPIKSVLGFSLSIALTGGIWVFVTQTDKLIMSNLLSLENYGYFTLAVLVAGGIMMISAPISGALTPRMVKLDAESNQEELIQLYRKSTQLVTVLAGSVAIILATFSKPLLYLWTGDQHIANVAAETLTLYAIGYGFLAVSAFPFYLQYAKGKLKLHIVGSLLYITTLLPLLFILTHNFGMQGAGYTWLIVNILYFFTWTGYVHHIYLKGIHFSWLIKDVIQPIIISIIVAILLSKPIRTDVNQLELLIILVISTTIVITISVLSSSYLRSILFSIFNSKYAKYKTT</sequence>
<feature type="transmembrane region" description="Helical" evidence="6">
    <location>
        <begin position="468"/>
        <end position="490"/>
    </location>
</feature>
<feature type="transmembrane region" description="Helical" evidence="6">
    <location>
        <begin position="124"/>
        <end position="145"/>
    </location>
</feature>
<dbReference type="EMBL" id="MTEJ01000224">
    <property type="protein sequence ID" value="OQX06980.1"/>
    <property type="molecule type" value="Genomic_DNA"/>
</dbReference>
<feature type="transmembrane region" description="Helical" evidence="6">
    <location>
        <begin position="228"/>
        <end position="245"/>
    </location>
</feature>
<evidence type="ECO:0000313" key="8">
    <source>
        <dbReference type="Proteomes" id="UP000192491"/>
    </source>
</evidence>
<dbReference type="Proteomes" id="UP000192491">
    <property type="component" value="Unassembled WGS sequence"/>
</dbReference>
<evidence type="ECO:0000313" key="7">
    <source>
        <dbReference type="EMBL" id="OQX06980.1"/>
    </source>
</evidence>
<feature type="transmembrane region" description="Helical" evidence="6">
    <location>
        <begin position="183"/>
        <end position="201"/>
    </location>
</feature>
<gene>
    <name evidence="7" type="ORF">BWK73_29300</name>
</gene>
<feature type="transmembrane region" description="Helical" evidence="6">
    <location>
        <begin position="349"/>
        <end position="368"/>
    </location>
</feature>
<proteinExistence type="predicted"/>
<evidence type="ECO:0000256" key="5">
    <source>
        <dbReference type="ARBA" id="ARBA00023136"/>
    </source>
</evidence>
<feature type="transmembrane region" description="Helical" evidence="6">
    <location>
        <begin position="265"/>
        <end position="288"/>
    </location>
</feature>
<evidence type="ECO:0000256" key="3">
    <source>
        <dbReference type="ARBA" id="ARBA00022692"/>
    </source>
</evidence>
<feature type="transmembrane region" description="Helical" evidence="6">
    <location>
        <begin position="7"/>
        <end position="29"/>
    </location>
</feature>
<evidence type="ECO:0000256" key="6">
    <source>
        <dbReference type="SAM" id="Phobius"/>
    </source>
</evidence>
<feature type="transmembrane region" description="Helical" evidence="6">
    <location>
        <begin position="41"/>
        <end position="61"/>
    </location>
</feature>
<keyword evidence="4 6" id="KW-1133">Transmembrane helix</keyword>
<feature type="transmembrane region" description="Helical" evidence="6">
    <location>
        <begin position="152"/>
        <end position="177"/>
    </location>
</feature>
<keyword evidence="5 6" id="KW-0472">Membrane</keyword>
<reference evidence="7 8" key="1">
    <citation type="submission" date="2017-01" db="EMBL/GenBank/DDBJ databases">
        <title>Novel large sulfur bacteria in the metagenomes of groundwater-fed chemosynthetic microbial mats in the Lake Huron basin.</title>
        <authorList>
            <person name="Sharrar A.M."/>
            <person name="Flood B.E."/>
            <person name="Bailey J.V."/>
            <person name="Jones D.S."/>
            <person name="Biddanda B."/>
            <person name="Ruberg S.A."/>
            <person name="Marcus D.N."/>
            <person name="Dick G.J."/>
        </authorList>
    </citation>
    <scope>NUCLEOTIDE SEQUENCE [LARGE SCALE GENOMIC DNA]</scope>
    <source>
        <strain evidence="7">A8</strain>
    </source>
</reference>
<feature type="transmembrane region" description="Helical" evidence="6">
    <location>
        <begin position="406"/>
        <end position="424"/>
    </location>
</feature>
<comment type="caution">
    <text evidence="7">The sequence shown here is derived from an EMBL/GenBank/DDBJ whole genome shotgun (WGS) entry which is preliminary data.</text>
</comment>
<dbReference type="Pfam" id="PF01943">
    <property type="entry name" value="Polysacc_synt"/>
    <property type="match status" value="1"/>
</dbReference>
<accession>A0A1Y1QJK3</accession>
<evidence type="ECO:0000256" key="4">
    <source>
        <dbReference type="ARBA" id="ARBA00022989"/>
    </source>
</evidence>